<dbReference type="Pfam" id="PF20230">
    <property type="entry name" value="DUF6588"/>
    <property type="match status" value="1"/>
</dbReference>
<feature type="chain" id="PRO_5017971670" evidence="1">
    <location>
        <begin position="28"/>
        <end position="365"/>
    </location>
</feature>
<evidence type="ECO:0000256" key="1">
    <source>
        <dbReference type="SAM" id="SignalP"/>
    </source>
</evidence>
<proteinExistence type="predicted"/>
<organism evidence="2 3">
    <name type="scientific">Rufibacter immobilis</name>
    <dbReference type="NCBI Taxonomy" id="1348778"/>
    <lineage>
        <taxon>Bacteria</taxon>
        <taxon>Pseudomonadati</taxon>
        <taxon>Bacteroidota</taxon>
        <taxon>Cytophagia</taxon>
        <taxon>Cytophagales</taxon>
        <taxon>Hymenobacteraceae</taxon>
        <taxon>Rufibacter</taxon>
    </lineage>
</organism>
<dbReference type="EMBL" id="RJJE01000001">
    <property type="protein sequence ID" value="RNI33169.1"/>
    <property type="molecule type" value="Genomic_DNA"/>
</dbReference>
<keyword evidence="3" id="KW-1185">Reference proteome</keyword>
<reference evidence="2 3" key="1">
    <citation type="submission" date="2018-11" db="EMBL/GenBank/DDBJ databases">
        <title>Rufibacter latericius sp. nov., isolated from water in Baiyang Lake.</title>
        <authorList>
            <person name="Yang Y."/>
        </authorList>
    </citation>
    <scope>NUCLEOTIDE SEQUENCE [LARGE SCALE GENOMIC DNA]</scope>
    <source>
        <strain evidence="2 3">MCC P1</strain>
    </source>
</reference>
<keyword evidence="1" id="KW-0732">Signal</keyword>
<dbReference type="InterPro" id="IPR046495">
    <property type="entry name" value="DUF6588"/>
</dbReference>
<dbReference type="RefSeq" id="WP_123131358.1">
    <property type="nucleotide sequence ID" value="NZ_RJJE01000001.1"/>
</dbReference>
<comment type="caution">
    <text evidence="2">The sequence shown here is derived from an EMBL/GenBank/DDBJ whole genome shotgun (WGS) entry which is preliminary data.</text>
</comment>
<accession>A0A3M9N5Y4</accession>
<gene>
    <name evidence="2" type="ORF">EFA69_01755</name>
</gene>
<feature type="signal peptide" evidence="1">
    <location>
        <begin position="1"/>
        <end position="27"/>
    </location>
</feature>
<protein>
    <submittedName>
        <fullName evidence="2">Uncharacterized protein</fullName>
    </submittedName>
</protein>
<evidence type="ECO:0000313" key="3">
    <source>
        <dbReference type="Proteomes" id="UP000271010"/>
    </source>
</evidence>
<dbReference type="OrthoDB" id="9775382at2"/>
<name>A0A3M9N5Y4_9BACT</name>
<sequence length="365" mass="39634">MMKSLLKVSFWAVPVLGLLLTTTAAQAQDEVGEFLRAGRQDANKLLGAYVEPASKSLGHSLNGGWFNSGKAMKLGRFDVRVFATGAVVPDKDKTFDLQALGLTQVKFNPGNSIAPTVLGNDQEGPELTLVARNPLNGRDEEIAKINSPQGAGFSFLPVPMAQVSLGLVKDTEIAVRFSPKVKFDDFEGELWGVGLKHGIKQWIPVISMIPGFDITVFGGYTNLKSAYRGIDVQLATRDRAFASSQQLQEGYYDNQAIRLTTKAWTGSLVASKTLSVLTAYAGVRYSNIETDLNAEGRYPVVAYRTTAPYAKYVEDLENPVTLNMKDSQWGATAGLRLKLAFFSLYGEYTLSKYSTASAGIGLGFN</sequence>
<dbReference type="Proteomes" id="UP000271010">
    <property type="component" value="Unassembled WGS sequence"/>
</dbReference>
<dbReference type="AlphaFoldDB" id="A0A3M9N5Y4"/>
<evidence type="ECO:0000313" key="2">
    <source>
        <dbReference type="EMBL" id="RNI33169.1"/>
    </source>
</evidence>